<name>A0ACC3NFH5_9PEZI</name>
<sequence>MRVFETHELLEYILQGLPMEDIFIARAVCRQWRDLIKASLPLRQATYYESCSKELLTLVASEVRPGISITSSMPPLSSPEFTVNPCIPSRSTHPFRKGSGALQHSFGP</sequence>
<reference evidence="1" key="1">
    <citation type="submission" date="2023-07" db="EMBL/GenBank/DDBJ databases">
        <title>Black Yeasts Isolated from many extreme environments.</title>
        <authorList>
            <person name="Coleine C."/>
            <person name="Stajich J.E."/>
            <person name="Selbmann L."/>
        </authorList>
    </citation>
    <scope>NUCLEOTIDE SEQUENCE</scope>
    <source>
        <strain evidence="1">CCFEE 5714</strain>
    </source>
</reference>
<accession>A0ACC3NFH5</accession>
<organism evidence="1 2">
    <name type="scientific">Vermiconidia calcicola</name>
    <dbReference type="NCBI Taxonomy" id="1690605"/>
    <lineage>
        <taxon>Eukaryota</taxon>
        <taxon>Fungi</taxon>
        <taxon>Dikarya</taxon>
        <taxon>Ascomycota</taxon>
        <taxon>Pezizomycotina</taxon>
        <taxon>Dothideomycetes</taxon>
        <taxon>Dothideomycetidae</taxon>
        <taxon>Mycosphaerellales</taxon>
        <taxon>Extremaceae</taxon>
        <taxon>Vermiconidia</taxon>
    </lineage>
</organism>
<dbReference type="EMBL" id="JAUTXU010000051">
    <property type="protein sequence ID" value="KAK3715189.1"/>
    <property type="molecule type" value="Genomic_DNA"/>
</dbReference>
<gene>
    <name evidence="1" type="ORF">LTR37_007399</name>
</gene>
<feature type="non-terminal residue" evidence="1">
    <location>
        <position position="108"/>
    </location>
</feature>
<dbReference type="Proteomes" id="UP001281147">
    <property type="component" value="Unassembled WGS sequence"/>
</dbReference>
<comment type="caution">
    <text evidence="1">The sequence shown here is derived from an EMBL/GenBank/DDBJ whole genome shotgun (WGS) entry which is preliminary data.</text>
</comment>
<evidence type="ECO:0000313" key="2">
    <source>
        <dbReference type="Proteomes" id="UP001281147"/>
    </source>
</evidence>
<keyword evidence="2" id="KW-1185">Reference proteome</keyword>
<evidence type="ECO:0000313" key="1">
    <source>
        <dbReference type="EMBL" id="KAK3715189.1"/>
    </source>
</evidence>
<proteinExistence type="predicted"/>
<protein>
    <submittedName>
        <fullName evidence="1">Uncharacterized protein</fullName>
    </submittedName>
</protein>